<feature type="domain" description="CRAL-TRIO" evidence="2">
    <location>
        <begin position="83"/>
        <end position="260"/>
    </location>
</feature>
<reference evidence="3" key="1">
    <citation type="submission" date="2021-06" db="EMBL/GenBank/DDBJ databases">
        <authorList>
            <person name="Hodson N. C."/>
            <person name="Mongue J. A."/>
            <person name="Jaron S. K."/>
        </authorList>
    </citation>
    <scope>NUCLEOTIDE SEQUENCE</scope>
</reference>
<dbReference type="CDD" id="cd00170">
    <property type="entry name" value="SEC14"/>
    <property type="match status" value="1"/>
</dbReference>
<organism evidence="3 4">
    <name type="scientific">Allacma fusca</name>
    <dbReference type="NCBI Taxonomy" id="39272"/>
    <lineage>
        <taxon>Eukaryota</taxon>
        <taxon>Metazoa</taxon>
        <taxon>Ecdysozoa</taxon>
        <taxon>Arthropoda</taxon>
        <taxon>Hexapoda</taxon>
        <taxon>Collembola</taxon>
        <taxon>Symphypleona</taxon>
        <taxon>Sminthuridae</taxon>
        <taxon>Allacma</taxon>
    </lineage>
</organism>
<name>A0A8J2PKN9_9HEXA</name>
<feature type="chain" id="PRO_5035207341" description="CRAL-TRIO domain-containing protein" evidence="1">
    <location>
        <begin position="19"/>
        <end position="265"/>
    </location>
</feature>
<dbReference type="EMBL" id="CAJVCH010391398">
    <property type="protein sequence ID" value="CAG7817319.1"/>
    <property type="molecule type" value="Genomic_DNA"/>
</dbReference>
<dbReference type="InterPro" id="IPR051064">
    <property type="entry name" value="SEC14/CRAL-TRIO_domain"/>
</dbReference>
<dbReference type="Pfam" id="PF00650">
    <property type="entry name" value="CRAL_TRIO"/>
    <property type="match status" value="1"/>
</dbReference>
<evidence type="ECO:0000259" key="2">
    <source>
        <dbReference type="PROSITE" id="PS50191"/>
    </source>
</evidence>
<gene>
    <name evidence="3" type="ORF">AFUS01_LOCUS27892</name>
</gene>
<dbReference type="PANTHER" id="PTHR23324:SF83">
    <property type="entry name" value="SEC14-LIKE PROTEIN 2"/>
    <property type="match status" value="1"/>
</dbReference>
<comment type="caution">
    <text evidence="3">The sequence shown here is derived from an EMBL/GenBank/DDBJ whole genome shotgun (WGS) entry which is preliminary data.</text>
</comment>
<protein>
    <recommendedName>
        <fullName evidence="2">CRAL-TRIO domain-containing protein</fullName>
    </recommendedName>
</protein>
<keyword evidence="4" id="KW-1185">Reference proteome</keyword>
<proteinExistence type="predicted"/>
<keyword evidence="1" id="KW-0732">Signal</keyword>
<accession>A0A8J2PKN9</accession>
<dbReference type="AlphaFoldDB" id="A0A8J2PKN9"/>
<evidence type="ECO:0000313" key="4">
    <source>
        <dbReference type="Proteomes" id="UP000708208"/>
    </source>
</evidence>
<sequence>MFHQGIIFLLASFTCVFGDIGSSSKLATPHVLPNATVQNKNTNSFSEADYRKIFSFTKKTKIYQHFSYEEMRARIINVTTWEVPLDIKNSFPLYLAGYDYDKRPVWVFEVGKVDFRTIIAQGEEKVAQARRYLFRVVSNIIKSFVVMDTPEEEIREAVFIFDMEGASLGQVDYAPSWAEFARLIRKYWDFTIQFVGGVIVLNANYVAKLAVDVARPVVGALLERVEIYGSNKNFYLPKLLKRMSIKNIPPWYGGSKDFKPLIVLS</sequence>
<dbReference type="GO" id="GO:0005737">
    <property type="term" value="C:cytoplasm"/>
    <property type="evidence" value="ECO:0007669"/>
    <property type="project" value="TreeGrafter"/>
</dbReference>
<dbReference type="InterPro" id="IPR001251">
    <property type="entry name" value="CRAL-TRIO_dom"/>
</dbReference>
<dbReference type="Proteomes" id="UP000708208">
    <property type="component" value="Unassembled WGS sequence"/>
</dbReference>
<dbReference type="PANTHER" id="PTHR23324">
    <property type="entry name" value="SEC14 RELATED PROTEIN"/>
    <property type="match status" value="1"/>
</dbReference>
<evidence type="ECO:0000256" key="1">
    <source>
        <dbReference type="SAM" id="SignalP"/>
    </source>
</evidence>
<feature type="signal peptide" evidence="1">
    <location>
        <begin position="1"/>
        <end position="18"/>
    </location>
</feature>
<dbReference type="PROSITE" id="PS50191">
    <property type="entry name" value="CRAL_TRIO"/>
    <property type="match status" value="1"/>
</dbReference>
<evidence type="ECO:0000313" key="3">
    <source>
        <dbReference type="EMBL" id="CAG7817319.1"/>
    </source>
</evidence>